<dbReference type="STRING" id="633147.Olsu_0331"/>
<reference evidence="1 2" key="1">
    <citation type="journal article" date="2010" name="Stand. Genomic Sci.">
        <title>Complete genome sequence of Olsenella uli type strain (VPI D76D-27C).</title>
        <authorList>
            <person name="Goker M."/>
            <person name="Held B."/>
            <person name="Lucas S."/>
            <person name="Nolan M."/>
            <person name="Yasawong M."/>
            <person name="Glavina Del Rio T."/>
            <person name="Tice H."/>
            <person name="Cheng J.F."/>
            <person name="Bruce D."/>
            <person name="Detter J.C."/>
            <person name="Tapia R."/>
            <person name="Han C."/>
            <person name="Goodwin L."/>
            <person name="Pitluck S."/>
            <person name="Liolios K."/>
            <person name="Ivanova N."/>
            <person name="Mavromatis K."/>
            <person name="Mikhailova N."/>
            <person name="Pati A."/>
            <person name="Chen A."/>
            <person name="Palaniappan K."/>
            <person name="Land M."/>
            <person name="Hauser L."/>
            <person name="Chang Y.J."/>
            <person name="Jeffries C.D."/>
            <person name="Rohde M."/>
            <person name="Sikorski J."/>
            <person name="Pukall R."/>
            <person name="Woyke T."/>
            <person name="Bristow J."/>
            <person name="Eisen J.A."/>
            <person name="Markowitz V."/>
            <person name="Hugenholtz P."/>
            <person name="Kyrpides N.C."/>
            <person name="Klenk H.P."/>
            <person name="Lapidus A."/>
        </authorList>
    </citation>
    <scope>NUCLEOTIDE SEQUENCE [LARGE SCALE GENOMIC DNA]</scope>
    <source>
        <strain evidence="2">ATCC 49627 / DSM 7084 / CIP 109912 / JCM 12494 / NCIMB 702895 / VPI D76D-27C</strain>
    </source>
</reference>
<protein>
    <submittedName>
        <fullName evidence="1">Uncharacterized protein</fullName>
    </submittedName>
</protein>
<organism evidence="1 2">
    <name type="scientific">Olsenella uli (strain ATCC 49627 / DSM 7084 / CCUG 31166 / CIP 109912 / JCM 12494 / LMG 11480 / NCIMB 702895 / VPI D76D-27C)</name>
    <name type="common">Lactobacillus uli</name>
    <dbReference type="NCBI Taxonomy" id="633147"/>
    <lineage>
        <taxon>Bacteria</taxon>
        <taxon>Bacillati</taxon>
        <taxon>Actinomycetota</taxon>
        <taxon>Coriobacteriia</taxon>
        <taxon>Coriobacteriales</taxon>
        <taxon>Atopobiaceae</taxon>
        <taxon>Olsenella</taxon>
    </lineage>
</organism>
<dbReference type="HOGENOM" id="CLU_3346655_0_0_11"/>
<keyword evidence="2" id="KW-1185">Reference proteome</keyword>
<evidence type="ECO:0000313" key="2">
    <source>
        <dbReference type="Proteomes" id="UP000000333"/>
    </source>
</evidence>
<dbReference type="KEGG" id="ols:Olsu_0331"/>
<gene>
    <name evidence="1" type="ordered locus">Olsu_0331</name>
</gene>
<dbReference type="EMBL" id="CP002106">
    <property type="protein sequence ID" value="ADK67455.1"/>
    <property type="molecule type" value="Genomic_DNA"/>
</dbReference>
<dbReference type="Proteomes" id="UP000000333">
    <property type="component" value="Chromosome"/>
</dbReference>
<evidence type="ECO:0000313" key="1">
    <source>
        <dbReference type="EMBL" id="ADK67455.1"/>
    </source>
</evidence>
<sequence length="37" mass="4003">MLRMSVSEGLAHDPFAHDPFTMRSPITQACGNAVSNL</sequence>
<proteinExistence type="predicted"/>
<dbReference type="AlphaFoldDB" id="E1QYJ1"/>
<accession>E1QYJ1</accession>
<name>E1QYJ1_OLSUV</name>